<evidence type="ECO:0000256" key="1">
    <source>
        <dbReference type="SAM" id="MobiDB-lite"/>
    </source>
</evidence>
<feature type="region of interest" description="Disordered" evidence="1">
    <location>
        <begin position="43"/>
        <end position="77"/>
    </location>
</feature>
<accession>A0A1B9ICJ3</accession>
<dbReference type="Proteomes" id="UP000094020">
    <property type="component" value="Chromosome 1"/>
</dbReference>
<protein>
    <submittedName>
        <fullName evidence="2">Uncharacterized protein</fullName>
    </submittedName>
</protein>
<dbReference type="KEGG" id="kpin:30168781"/>
<evidence type="ECO:0000313" key="2">
    <source>
        <dbReference type="EMBL" id="OCF53111.1"/>
    </source>
</evidence>
<feature type="compositionally biased region" description="Low complexity" evidence="1">
    <location>
        <begin position="45"/>
        <end position="77"/>
    </location>
</feature>
<dbReference type="GeneID" id="30168781"/>
<reference evidence="2" key="1">
    <citation type="submission" date="2013-07" db="EMBL/GenBank/DDBJ databases">
        <title>The Genome Sequence of Cryptococcus pinus CBS10737.</title>
        <authorList>
            <consortium name="The Broad Institute Genome Sequencing Platform"/>
            <person name="Cuomo C."/>
            <person name="Litvintseva A."/>
            <person name="Chen Y."/>
            <person name="Heitman J."/>
            <person name="Sun S."/>
            <person name="Springer D."/>
            <person name="Dromer F."/>
            <person name="Young S.K."/>
            <person name="Zeng Q."/>
            <person name="Gargeya S."/>
            <person name="Fitzgerald M."/>
            <person name="Abouelleil A."/>
            <person name="Alvarado L."/>
            <person name="Berlin A.M."/>
            <person name="Chapman S.B."/>
            <person name="Dewar J."/>
            <person name="Goldberg J."/>
            <person name="Griggs A."/>
            <person name="Gujja S."/>
            <person name="Hansen M."/>
            <person name="Howarth C."/>
            <person name="Imamovic A."/>
            <person name="Larimer J."/>
            <person name="McCowan C."/>
            <person name="Murphy C."/>
            <person name="Pearson M."/>
            <person name="Priest M."/>
            <person name="Roberts A."/>
            <person name="Saif S."/>
            <person name="Shea T."/>
            <person name="Sykes S."/>
            <person name="Wortman J."/>
            <person name="Nusbaum C."/>
            <person name="Birren B."/>
        </authorList>
    </citation>
    <scope>NUCLEOTIDE SEQUENCE [LARGE SCALE GENOMIC DNA]</scope>
    <source>
        <strain evidence="2">CBS 10737</strain>
    </source>
</reference>
<name>A0A1B9ICJ3_9TREE</name>
<reference evidence="2" key="3">
    <citation type="submission" date="2016-07" db="EMBL/GenBank/DDBJ databases">
        <title>Evolution of pathogenesis and genome organization in the Tremellales.</title>
        <authorList>
            <person name="Cuomo C."/>
            <person name="Litvintseva A."/>
            <person name="Heitman J."/>
            <person name="Chen Y."/>
            <person name="Sun S."/>
            <person name="Springer D."/>
            <person name="Dromer F."/>
            <person name="Young S."/>
            <person name="Zeng Q."/>
            <person name="Chapman S."/>
            <person name="Gujja S."/>
            <person name="Saif S."/>
            <person name="Birren B."/>
        </authorList>
    </citation>
    <scope>NUCLEOTIDE SEQUENCE</scope>
    <source>
        <strain evidence="2">CBS 10737</strain>
    </source>
</reference>
<dbReference type="RefSeq" id="XP_019014330.1">
    <property type="nucleotide sequence ID" value="XM_019152192.1"/>
</dbReference>
<dbReference type="EMBL" id="CP144519">
    <property type="protein sequence ID" value="WWC67007.1"/>
    <property type="molecule type" value="Genomic_DNA"/>
</dbReference>
<dbReference type="OrthoDB" id="2564645at2759"/>
<proteinExistence type="predicted"/>
<dbReference type="AlphaFoldDB" id="A0A1B9ICJ3"/>
<sequence>MASTTNKVTLSNLKSLIKTFPSSPLSAESVQFSDALEAIAEKAFSSSSSSTSTTNQITSTSATTTNGTSSSSNNNSNSMEALKIAGHQRRIIQMRDSLIRIRNGNAMKTYPLTGRTLSPPNDPHYYTRFRNGVRNAEKGIHRPWWKIFFNIKGEE</sequence>
<dbReference type="STRING" id="1296096.A0A1B9ICJ3"/>
<organism evidence="2">
    <name type="scientific">Kwoniella pini CBS 10737</name>
    <dbReference type="NCBI Taxonomy" id="1296096"/>
    <lineage>
        <taxon>Eukaryota</taxon>
        <taxon>Fungi</taxon>
        <taxon>Dikarya</taxon>
        <taxon>Basidiomycota</taxon>
        <taxon>Agaricomycotina</taxon>
        <taxon>Tremellomycetes</taxon>
        <taxon>Tremellales</taxon>
        <taxon>Cryptococcaceae</taxon>
        <taxon>Kwoniella</taxon>
    </lineage>
</organism>
<evidence type="ECO:0000313" key="3">
    <source>
        <dbReference type="EMBL" id="WWC67007.1"/>
    </source>
</evidence>
<reference evidence="3" key="4">
    <citation type="submission" date="2024-02" db="EMBL/GenBank/DDBJ databases">
        <title>Comparative genomics of Cryptococcus and Kwoniella reveals pathogenesis evolution and contrasting modes of karyotype evolution via chromosome fusion or intercentromeric recombination.</title>
        <authorList>
            <person name="Coelho M.A."/>
            <person name="David-Palma M."/>
            <person name="Shea T."/>
            <person name="Bowers K."/>
            <person name="McGinley-Smith S."/>
            <person name="Mohammad A.W."/>
            <person name="Gnirke A."/>
            <person name="Yurkov A.M."/>
            <person name="Nowrousian M."/>
            <person name="Sun S."/>
            <person name="Cuomo C.A."/>
            <person name="Heitman J."/>
        </authorList>
    </citation>
    <scope>NUCLEOTIDE SEQUENCE</scope>
    <source>
        <strain evidence="3">CBS 10737</strain>
    </source>
</reference>
<keyword evidence="4" id="KW-1185">Reference proteome</keyword>
<evidence type="ECO:0000313" key="4">
    <source>
        <dbReference type="Proteomes" id="UP000094020"/>
    </source>
</evidence>
<reference evidence="3" key="2">
    <citation type="submission" date="2013-07" db="EMBL/GenBank/DDBJ databases">
        <authorList>
            <consortium name="The Broad Institute Genome Sequencing Platform"/>
            <person name="Cuomo C."/>
            <person name="Litvintseva A."/>
            <person name="Chen Y."/>
            <person name="Heitman J."/>
            <person name="Sun S."/>
            <person name="Springer D."/>
            <person name="Dromer F."/>
            <person name="Young S.K."/>
            <person name="Zeng Q."/>
            <person name="Gargeya S."/>
            <person name="Fitzgerald M."/>
            <person name="Abouelleil A."/>
            <person name="Alvarado L."/>
            <person name="Berlin A.M."/>
            <person name="Chapman S.B."/>
            <person name="Dewar J."/>
            <person name="Goldberg J."/>
            <person name="Griggs A."/>
            <person name="Gujja S."/>
            <person name="Hansen M."/>
            <person name="Howarth C."/>
            <person name="Imamovic A."/>
            <person name="Larimer J."/>
            <person name="McCowan C."/>
            <person name="Murphy C."/>
            <person name="Pearson M."/>
            <person name="Priest M."/>
            <person name="Roberts A."/>
            <person name="Saif S."/>
            <person name="Shea T."/>
            <person name="Sykes S."/>
            <person name="Wortman J."/>
            <person name="Nusbaum C."/>
            <person name="Birren B."/>
        </authorList>
    </citation>
    <scope>NUCLEOTIDE SEQUENCE</scope>
    <source>
        <strain evidence="3">CBS 10737</strain>
    </source>
</reference>
<dbReference type="EMBL" id="KI894007">
    <property type="protein sequence ID" value="OCF53111.1"/>
    <property type="molecule type" value="Genomic_DNA"/>
</dbReference>
<gene>
    <name evidence="2" type="ORF">I206_00412</name>
    <name evidence="3" type="ORF">I206_100914</name>
</gene>